<dbReference type="RefSeq" id="XP_019049215.1">
    <property type="nucleotide sequence ID" value="XM_019189653.1"/>
</dbReference>
<protein>
    <submittedName>
        <fullName evidence="1">Uncharacterized protein</fullName>
    </submittedName>
</protein>
<evidence type="ECO:0000313" key="3">
    <source>
        <dbReference type="Proteomes" id="UP000092730"/>
    </source>
</evidence>
<dbReference type="AlphaFoldDB" id="A0A1B9GAV6"/>
<evidence type="ECO:0000313" key="1">
    <source>
        <dbReference type="EMBL" id="OCF28145.1"/>
    </source>
</evidence>
<dbReference type="EMBL" id="CP144542">
    <property type="protein sequence ID" value="WVW82283.1"/>
    <property type="molecule type" value="Genomic_DNA"/>
</dbReference>
<dbReference type="VEuPathDB" id="FungiDB:I302_02996"/>
<reference evidence="1" key="3">
    <citation type="submission" date="2014-01" db="EMBL/GenBank/DDBJ databases">
        <title>Evolution of pathogenesis and genome organization in the Tremellales.</title>
        <authorList>
            <person name="Cuomo C."/>
            <person name="Litvintseva A."/>
            <person name="Heitman J."/>
            <person name="Chen Y."/>
            <person name="Sun S."/>
            <person name="Springer D."/>
            <person name="Dromer F."/>
            <person name="Young S."/>
            <person name="Zeng Q."/>
            <person name="Chapman S."/>
            <person name="Gujja S."/>
            <person name="Saif S."/>
            <person name="Birren B."/>
        </authorList>
    </citation>
    <scope>NUCLEOTIDE SEQUENCE</scope>
    <source>
        <strain evidence="1">CBS 10118</strain>
    </source>
</reference>
<reference evidence="2" key="2">
    <citation type="submission" date="2013-07" db="EMBL/GenBank/DDBJ databases">
        <authorList>
            <consortium name="The Broad Institute Genome Sequencing Platform"/>
            <person name="Cuomo C."/>
            <person name="Litvintseva A."/>
            <person name="Chen Y."/>
            <person name="Heitman J."/>
            <person name="Sun S."/>
            <person name="Springer D."/>
            <person name="Dromer F."/>
            <person name="Young S.K."/>
            <person name="Zeng Q."/>
            <person name="Gargeya S."/>
            <person name="Fitzgerald M."/>
            <person name="Abouelleil A."/>
            <person name="Alvarado L."/>
            <person name="Berlin A.M."/>
            <person name="Chapman S.B."/>
            <person name="Dewar J."/>
            <person name="Goldberg J."/>
            <person name="Griggs A."/>
            <person name="Gujja S."/>
            <person name="Hansen M."/>
            <person name="Howarth C."/>
            <person name="Imamovic A."/>
            <person name="Larimer J."/>
            <person name="McCowan C."/>
            <person name="Murphy C."/>
            <person name="Pearson M."/>
            <person name="Priest M."/>
            <person name="Roberts A."/>
            <person name="Saif S."/>
            <person name="Shea T."/>
            <person name="Sykes S."/>
            <person name="Wortman J."/>
            <person name="Nusbaum C."/>
            <person name="Birren B."/>
        </authorList>
    </citation>
    <scope>NUCLEOTIDE SEQUENCE</scope>
    <source>
        <strain evidence="2">CBS 10118</strain>
    </source>
</reference>
<name>A0A1B9GAV6_9TREE</name>
<keyword evidence="3" id="KW-1185">Reference proteome</keyword>
<dbReference type="KEGG" id="kbi:30207395"/>
<proteinExistence type="predicted"/>
<organism evidence="1">
    <name type="scientific">Kwoniella bestiolae CBS 10118</name>
    <dbReference type="NCBI Taxonomy" id="1296100"/>
    <lineage>
        <taxon>Eukaryota</taxon>
        <taxon>Fungi</taxon>
        <taxon>Dikarya</taxon>
        <taxon>Basidiomycota</taxon>
        <taxon>Agaricomycotina</taxon>
        <taxon>Tremellomycetes</taxon>
        <taxon>Tremellales</taxon>
        <taxon>Cryptococcaceae</taxon>
        <taxon>Kwoniella</taxon>
    </lineage>
</organism>
<reference evidence="1" key="1">
    <citation type="submission" date="2013-07" db="EMBL/GenBank/DDBJ databases">
        <title>The Genome Sequence of Cryptococcus bestiolae CBS10118.</title>
        <authorList>
            <consortium name="The Broad Institute Genome Sequencing Platform"/>
            <person name="Cuomo C."/>
            <person name="Litvintseva A."/>
            <person name="Chen Y."/>
            <person name="Heitman J."/>
            <person name="Sun S."/>
            <person name="Springer D."/>
            <person name="Dromer F."/>
            <person name="Young S.K."/>
            <person name="Zeng Q."/>
            <person name="Gargeya S."/>
            <person name="Fitzgerald M."/>
            <person name="Abouelleil A."/>
            <person name="Alvarado L."/>
            <person name="Berlin A.M."/>
            <person name="Chapman S.B."/>
            <person name="Dewar J."/>
            <person name="Goldberg J."/>
            <person name="Griggs A."/>
            <person name="Gujja S."/>
            <person name="Hansen M."/>
            <person name="Howarth C."/>
            <person name="Imamovic A."/>
            <person name="Larimer J."/>
            <person name="McCowan C."/>
            <person name="Murphy C."/>
            <person name="Pearson M."/>
            <person name="Priest M."/>
            <person name="Roberts A."/>
            <person name="Saif S."/>
            <person name="Shea T."/>
            <person name="Sykes S."/>
            <person name="Wortman J."/>
            <person name="Nusbaum C."/>
            <person name="Birren B."/>
        </authorList>
    </citation>
    <scope>NUCLEOTIDE SEQUENCE [LARGE SCALE GENOMIC DNA]</scope>
    <source>
        <strain evidence="1">CBS 10118</strain>
    </source>
</reference>
<evidence type="ECO:0000313" key="2">
    <source>
        <dbReference type="EMBL" id="WVW82283.1"/>
    </source>
</evidence>
<accession>A0A1B9GAV6</accession>
<dbReference type="EMBL" id="KI894019">
    <property type="protein sequence ID" value="OCF28145.1"/>
    <property type="molecule type" value="Genomic_DNA"/>
</dbReference>
<sequence>MVSAEDKDEVKLKISAAPGTEYFDEHGELRGGPDHSRIFTWHKDSIGKPDNEKVVNAYIWKDQAENVYEYFLVCEAKPLEYVLGVQTEYTFSKPSEKGEIVKDIKHPEIVSMDYFYEGEIKLNSTEYINKAT</sequence>
<dbReference type="GeneID" id="30207395"/>
<dbReference type="Proteomes" id="UP000092730">
    <property type="component" value="Chromosome 2"/>
</dbReference>
<gene>
    <name evidence="1" type="ORF">I302_02996</name>
    <name evidence="2" type="ORF">I302_104289</name>
</gene>
<reference evidence="2" key="4">
    <citation type="submission" date="2024-02" db="EMBL/GenBank/DDBJ databases">
        <title>Comparative genomics of Cryptococcus and Kwoniella reveals pathogenesis evolution and contrasting modes of karyotype evolution via chromosome fusion or intercentromeric recombination.</title>
        <authorList>
            <person name="Coelho M.A."/>
            <person name="David-Palma M."/>
            <person name="Shea T."/>
            <person name="Bowers K."/>
            <person name="McGinley-Smith S."/>
            <person name="Mohammad A.W."/>
            <person name="Gnirke A."/>
            <person name="Yurkov A.M."/>
            <person name="Nowrousian M."/>
            <person name="Sun S."/>
            <person name="Cuomo C.A."/>
            <person name="Heitman J."/>
        </authorList>
    </citation>
    <scope>NUCLEOTIDE SEQUENCE</scope>
    <source>
        <strain evidence="2">CBS 10118</strain>
    </source>
</reference>